<evidence type="ECO:0000256" key="3">
    <source>
        <dbReference type="SAM" id="SignalP"/>
    </source>
</evidence>
<name>A0ABW1K0X0_9ACTN</name>
<evidence type="ECO:0000313" key="4">
    <source>
        <dbReference type="EMBL" id="MFC6014634.1"/>
    </source>
</evidence>
<dbReference type="Proteomes" id="UP001596203">
    <property type="component" value="Unassembled WGS sequence"/>
</dbReference>
<sequence length="457" mass="44795">MSVRRGATWLATVCVAFGATVSLGAAPAAAEGESVRVRAPSTMNAGGSPGSVTVNVSMRGGDCVNVRTGLGIRLPGLTADRVEVQVAADGAWRPVQVSDGGDGLVVAERTAPGRPELCARKSVSSRYRVSLLAGAPAGRVTVVAEAYTAAGRLLGRDADTARVGGRTGTSPSPTRNSPTPEPVESPVATEEAVVPTQQVAAALPNQTPAGSESGSGLGIGAMVMIVGVVMVVIGIALLVLLIRRGRADRRAPAGGPSTTGAPPAGGWQTRVPPPPRPAVYGGGAAGGADPTMMLPGGGGDRTVALPAGADPTMMLPGGGGDRTVALPGAPGQTPGLFGAAGPTSVRPGGGDPSLIPDPALGRPGGGDPTLILPTRTPPRQPRQPRPAPPPAGSGSPETSPTPPGSVPSGTSPSPTPPGSVPSGKPPTPPGSVPPGEPPTPPGPDATLILPANPPKPR</sequence>
<evidence type="ECO:0000256" key="1">
    <source>
        <dbReference type="SAM" id="MobiDB-lite"/>
    </source>
</evidence>
<dbReference type="RefSeq" id="WP_377415994.1">
    <property type="nucleotide sequence ID" value="NZ_JBHSPR010000001.1"/>
</dbReference>
<reference evidence="5" key="1">
    <citation type="journal article" date="2019" name="Int. J. Syst. Evol. Microbiol.">
        <title>The Global Catalogue of Microorganisms (GCM) 10K type strain sequencing project: providing services to taxonomists for standard genome sequencing and annotation.</title>
        <authorList>
            <consortium name="The Broad Institute Genomics Platform"/>
            <consortium name="The Broad Institute Genome Sequencing Center for Infectious Disease"/>
            <person name="Wu L."/>
            <person name="Ma J."/>
        </authorList>
    </citation>
    <scope>NUCLEOTIDE SEQUENCE [LARGE SCALE GENOMIC DNA]</scope>
    <source>
        <strain evidence="5">ZS-35-S2</strain>
    </source>
</reference>
<feature type="compositionally biased region" description="Low complexity" evidence="1">
    <location>
        <begin position="169"/>
        <end position="178"/>
    </location>
</feature>
<keyword evidence="5" id="KW-1185">Reference proteome</keyword>
<keyword evidence="2" id="KW-0472">Membrane</keyword>
<evidence type="ECO:0000313" key="5">
    <source>
        <dbReference type="Proteomes" id="UP001596203"/>
    </source>
</evidence>
<feature type="compositionally biased region" description="Low complexity" evidence="1">
    <location>
        <begin position="252"/>
        <end position="266"/>
    </location>
</feature>
<feature type="signal peptide" evidence="3">
    <location>
        <begin position="1"/>
        <end position="25"/>
    </location>
</feature>
<keyword evidence="3" id="KW-0732">Signal</keyword>
<protein>
    <submittedName>
        <fullName evidence="4">Uncharacterized protein</fullName>
    </submittedName>
</protein>
<feature type="transmembrane region" description="Helical" evidence="2">
    <location>
        <begin position="217"/>
        <end position="242"/>
    </location>
</feature>
<evidence type="ECO:0000256" key="2">
    <source>
        <dbReference type="SAM" id="Phobius"/>
    </source>
</evidence>
<organism evidence="4 5">
    <name type="scientific">Plantactinospora solaniradicis</name>
    <dbReference type="NCBI Taxonomy" id="1723736"/>
    <lineage>
        <taxon>Bacteria</taxon>
        <taxon>Bacillati</taxon>
        <taxon>Actinomycetota</taxon>
        <taxon>Actinomycetes</taxon>
        <taxon>Micromonosporales</taxon>
        <taxon>Micromonosporaceae</taxon>
        <taxon>Plantactinospora</taxon>
    </lineage>
</organism>
<feature type="compositionally biased region" description="Pro residues" evidence="1">
    <location>
        <begin position="413"/>
        <end position="443"/>
    </location>
</feature>
<accession>A0ABW1K0X0</accession>
<gene>
    <name evidence="4" type="ORF">ACFP2T_00285</name>
</gene>
<dbReference type="EMBL" id="JBHSPR010000001">
    <property type="protein sequence ID" value="MFC6014634.1"/>
    <property type="molecule type" value="Genomic_DNA"/>
</dbReference>
<proteinExistence type="predicted"/>
<feature type="region of interest" description="Disordered" evidence="1">
    <location>
        <begin position="249"/>
        <end position="457"/>
    </location>
</feature>
<feature type="compositionally biased region" description="Pro residues" evidence="1">
    <location>
        <begin position="375"/>
        <end position="391"/>
    </location>
</feature>
<keyword evidence="2" id="KW-1133">Transmembrane helix</keyword>
<comment type="caution">
    <text evidence="4">The sequence shown here is derived from an EMBL/GenBank/DDBJ whole genome shotgun (WGS) entry which is preliminary data.</text>
</comment>
<keyword evidence="2" id="KW-0812">Transmembrane</keyword>
<feature type="chain" id="PRO_5045928522" evidence="3">
    <location>
        <begin position="26"/>
        <end position="457"/>
    </location>
</feature>
<feature type="region of interest" description="Disordered" evidence="1">
    <location>
        <begin position="158"/>
        <end position="193"/>
    </location>
</feature>